<feature type="compositionally biased region" description="Polar residues" evidence="1">
    <location>
        <begin position="86"/>
        <end position="96"/>
    </location>
</feature>
<dbReference type="EMBL" id="BAAASG010000025">
    <property type="protein sequence ID" value="GAA2517727.1"/>
    <property type="molecule type" value="Genomic_DNA"/>
</dbReference>
<name>A0ABP6AKL3_STRLO</name>
<evidence type="ECO:0000313" key="3">
    <source>
        <dbReference type="Proteomes" id="UP001501777"/>
    </source>
</evidence>
<organism evidence="2 3">
    <name type="scientific">Streptomyces longisporus</name>
    <dbReference type="NCBI Taxonomy" id="1948"/>
    <lineage>
        <taxon>Bacteria</taxon>
        <taxon>Bacillati</taxon>
        <taxon>Actinomycetota</taxon>
        <taxon>Actinomycetes</taxon>
        <taxon>Kitasatosporales</taxon>
        <taxon>Streptomycetaceae</taxon>
        <taxon>Streptomyces</taxon>
    </lineage>
</organism>
<evidence type="ECO:0000313" key="2">
    <source>
        <dbReference type="EMBL" id="GAA2517727.1"/>
    </source>
</evidence>
<accession>A0ABP6AKL3</accession>
<comment type="caution">
    <text evidence="2">The sequence shown here is derived from an EMBL/GenBank/DDBJ whole genome shotgun (WGS) entry which is preliminary data.</text>
</comment>
<protein>
    <submittedName>
        <fullName evidence="2">Uncharacterized protein</fullName>
    </submittedName>
</protein>
<gene>
    <name evidence="2" type="ORF">GCM10010276_79060</name>
</gene>
<evidence type="ECO:0000256" key="1">
    <source>
        <dbReference type="SAM" id="MobiDB-lite"/>
    </source>
</evidence>
<proteinExistence type="predicted"/>
<feature type="compositionally biased region" description="Acidic residues" evidence="1">
    <location>
        <begin position="27"/>
        <end position="36"/>
    </location>
</feature>
<dbReference type="Proteomes" id="UP001501777">
    <property type="component" value="Unassembled WGS sequence"/>
</dbReference>
<feature type="region of interest" description="Disordered" evidence="1">
    <location>
        <begin position="1"/>
        <end position="96"/>
    </location>
</feature>
<reference evidence="3" key="1">
    <citation type="journal article" date="2019" name="Int. J. Syst. Evol. Microbiol.">
        <title>The Global Catalogue of Microorganisms (GCM) 10K type strain sequencing project: providing services to taxonomists for standard genome sequencing and annotation.</title>
        <authorList>
            <consortium name="The Broad Institute Genomics Platform"/>
            <consortium name="The Broad Institute Genome Sequencing Center for Infectious Disease"/>
            <person name="Wu L."/>
            <person name="Ma J."/>
        </authorList>
    </citation>
    <scope>NUCLEOTIDE SEQUENCE [LARGE SCALE GENOMIC DNA]</scope>
    <source>
        <strain evidence="3">JCM 4395</strain>
    </source>
</reference>
<sequence>MVAKHFLGGAEKCHTGKTDPTLSVETNDADQCDENTETTPPRHRLRPTATLPQPWRPDGRRCGNQRVQADDPAGGGGVGCHIDRSASGSQYGTPSP</sequence>
<keyword evidence="3" id="KW-1185">Reference proteome</keyword>